<organism evidence="1">
    <name type="scientific">Rhizophora mucronata</name>
    <name type="common">Asiatic mangrove</name>
    <dbReference type="NCBI Taxonomy" id="61149"/>
    <lineage>
        <taxon>Eukaryota</taxon>
        <taxon>Viridiplantae</taxon>
        <taxon>Streptophyta</taxon>
        <taxon>Embryophyta</taxon>
        <taxon>Tracheophyta</taxon>
        <taxon>Spermatophyta</taxon>
        <taxon>Magnoliopsida</taxon>
        <taxon>eudicotyledons</taxon>
        <taxon>Gunneridae</taxon>
        <taxon>Pentapetalae</taxon>
        <taxon>rosids</taxon>
        <taxon>fabids</taxon>
        <taxon>Malpighiales</taxon>
        <taxon>Rhizophoraceae</taxon>
        <taxon>Rhizophora</taxon>
    </lineage>
</organism>
<dbReference type="EMBL" id="GGEC01083712">
    <property type="protein sequence ID" value="MBX64196.1"/>
    <property type="molecule type" value="Transcribed_RNA"/>
</dbReference>
<protein>
    <submittedName>
        <fullName evidence="1">Uncharacterized protein</fullName>
    </submittedName>
</protein>
<sequence>MVHSTLQNSKKEYRR</sequence>
<reference evidence="1" key="1">
    <citation type="submission" date="2018-02" db="EMBL/GenBank/DDBJ databases">
        <title>Rhizophora mucronata_Transcriptome.</title>
        <authorList>
            <person name="Meera S.P."/>
            <person name="Sreeshan A."/>
            <person name="Augustine A."/>
        </authorList>
    </citation>
    <scope>NUCLEOTIDE SEQUENCE</scope>
    <source>
        <tissue evidence="1">Leaf</tissue>
    </source>
</reference>
<accession>A0A2P2QB28</accession>
<name>A0A2P2QB28_RHIMU</name>
<evidence type="ECO:0000313" key="1">
    <source>
        <dbReference type="EMBL" id="MBX64196.1"/>
    </source>
</evidence>
<proteinExistence type="predicted"/>